<evidence type="ECO:0000256" key="4">
    <source>
        <dbReference type="ARBA" id="ARBA00022691"/>
    </source>
</evidence>
<evidence type="ECO:0000256" key="1">
    <source>
        <dbReference type="ARBA" id="ARBA00011975"/>
    </source>
</evidence>
<evidence type="ECO:0000313" key="9">
    <source>
        <dbReference type="Proteomes" id="UP001597479"/>
    </source>
</evidence>
<evidence type="ECO:0000256" key="6">
    <source>
        <dbReference type="PROSITE-ProRule" id="PRU01016"/>
    </source>
</evidence>
<comment type="similarity">
    <text evidence="6">Belongs to the class I-like SAM-binding methyltransferase superfamily. C5-methyltransferase family.</text>
</comment>
<keyword evidence="4 6" id="KW-0949">S-adenosyl-L-methionine</keyword>
<dbReference type="GO" id="GO:0008168">
    <property type="term" value="F:methyltransferase activity"/>
    <property type="evidence" value="ECO:0007669"/>
    <property type="project" value="UniProtKB-KW"/>
</dbReference>
<evidence type="ECO:0000256" key="5">
    <source>
        <dbReference type="ARBA" id="ARBA00022747"/>
    </source>
</evidence>
<sequence length="579" mass="63736">MLPAFEPGRGTNHDTTTKAQEAPTLTLTVTDLFAGAGGSSTGMIQVPGVHVMYAANHWAPAVAIHNANHPRTHHAAVDLHEEDPRYFARTDILWASPECTKWSQASGKGRPAIEEGLFEDPDSSDVATRSRLLMFDVLKFIEHHRYRAVIVENVVNIATEEKFRLAWFEWRKQLRALGYRFQVVSLNSMHAQLLGDPAPQSRDRIYIVAWPDGERAPDLERVTRTPAWCPKCDRPVDAAQSWKNGKEVGRYKQAYVFTDPACGTVVEPAWLPAASAIDWSIPGVRVGDRLAEKTRLRIARGIARYWGPMHIEASGNQYDAADVKHPQHGDPNAYYRAWPVGEPLKTLHTRESKALVVPSGGTWNEDARPVTDPHRTLMTRDAYGFACTPLLDKNFGTGVAYPTTDPAATFTAGGNHHALVTSYYGNSMGAHPASDPLGTVTTRDRHALIHRNNTGGAEMTTPVHEELRTLTTSGHQSLLGAPDQLDLGLDAAPRRRRPTAAELRDAEDMVPEVLYRMLRPHEVAAGMAFPADYDWHPDKQKPTNNRDLVKAAGNAVTPPAARDLMAAVVASITGEDLTA</sequence>
<feature type="region of interest" description="Disordered" evidence="7">
    <location>
        <begin position="1"/>
        <end position="20"/>
    </location>
</feature>
<dbReference type="PANTHER" id="PTHR10629:SF52">
    <property type="entry name" value="DNA (CYTOSINE-5)-METHYLTRANSFERASE 1"/>
    <property type="match status" value="1"/>
</dbReference>
<feature type="active site" evidence="6">
    <location>
        <position position="99"/>
    </location>
</feature>
<dbReference type="InterPro" id="IPR029063">
    <property type="entry name" value="SAM-dependent_MTases_sf"/>
</dbReference>
<dbReference type="PROSITE" id="PS51679">
    <property type="entry name" value="SAM_MT_C5"/>
    <property type="match status" value="1"/>
</dbReference>
<dbReference type="RefSeq" id="WP_377180303.1">
    <property type="nucleotide sequence ID" value="NZ_JBHUOG010000001.1"/>
</dbReference>
<evidence type="ECO:0000256" key="3">
    <source>
        <dbReference type="ARBA" id="ARBA00022679"/>
    </source>
</evidence>
<gene>
    <name evidence="8" type="ORF">ACFS27_03275</name>
</gene>
<dbReference type="EMBL" id="JBHUOG010000001">
    <property type="protein sequence ID" value="MFD2792562.1"/>
    <property type="molecule type" value="Genomic_DNA"/>
</dbReference>
<evidence type="ECO:0000313" key="8">
    <source>
        <dbReference type="EMBL" id="MFD2792562.1"/>
    </source>
</evidence>
<dbReference type="PRINTS" id="PR00105">
    <property type="entry name" value="C5METTRFRASE"/>
</dbReference>
<keyword evidence="2 6" id="KW-0489">Methyltransferase</keyword>
<keyword evidence="3 6" id="KW-0808">Transferase</keyword>
<proteinExistence type="inferred from homology"/>
<dbReference type="InterPro" id="IPR001525">
    <property type="entry name" value="C5_MeTfrase"/>
</dbReference>
<dbReference type="EC" id="2.1.1.37" evidence="1"/>
<dbReference type="InterPro" id="IPR050390">
    <property type="entry name" value="C5-Methyltransferase"/>
</dbReference>
<reference evidence="9" key="1">
    <citation type="journal article" date="2019" name="Int. J. Syst. Evol. Microbiol.">
        <title>The Global Catalogue of Microorganisms (GCM) 10K type strain sequencing project: providing services to taxonomists for standard genome sequencing and annotation.</title>
        <authorList>
            <consortium name="The Broad Institute Genomics Platform"/>
            <consortium name="The Broad Institute Genome Sequencing Center for Infectious Disease"/>
            <person name="Wu L."/>
            <person name="Ma J."/>
        </authorList>
    </citation>
    <scope>NUCLEOTIDE SEQUENCE [LARGE SCALE GENOMIC DNA]</scope>
    <source>
        <strain evidence="9">CCM 7044</strain>
    </source>
</reference>
<organism evidence="8 9">
    <name type="scientific">Promicromonospora vindobonensis</name>
    <dbReference type="NCBI Taxonomy" id="195748"/>
    <lineage>
        <taxon>Bacteria</taxon>
        <taxon>Bacillati</taxon>
        <taxon>Actinomycetota</taxon>
        <taxon>Actinomycetes</taxon>
        <taxon>Micrococcales</taxon>
        <taxon>Promicromonosporaceae</taxon>
        <taxon>Promicromonospora</taxon>
    </lineage>
</organism>
<keyword evidence="9" id="KW-1185">Reference proteome</keyword>
<name>A0ABW5VNP0_9MICO</name>
<keyword evidence="5" id="KW-0680">Restriction system</keyword>
<dbReference type="GO" id="GO:0032259">
    <property type="term" value="P:methylation"/>
    <property type="evidence" value="ECO:0007669"/>
    <property type="project" value="UniProtKB-KW"/>
</dbReference>
<dbReference type="PANTHER" id="PTHR10629">
    <property type="entry name" value="CYTOSINE-SPECIFIC METHYLTRANSFERASE"/>
    <property type="match status" value="1"/>
</dbReference>
<comment type="caution">
    <text evidence="8">The sequence shown here is derived from an EMBL/GenBank/DDBJ whole genome shotgun (WGS) entry which is preliminary data.</text>
</comment>
<dbReference type="SUPFAM" id="SSF53335">
    <property type="entry name" value="S-adenosyl-L-methionine-dependent methyltransferases"/>
    <property type="match status" value="1"/>
</dbReference>
<dbReference type="Proteomes" id="UP001597479">
    <property type="component" value="Unassembled WGS sequence"/>
</dbReference>
<evidence type="ECO:0000256" key="2">
    <source>
        <dbReference type="ARBA" id="ARBA00022603"/>
    </source>
</evidence>
<dbReference type="Gene3D" id="3.40.50.150">
    <property type="entry name" value="Vaccinia Virus protein VP39"/>
    <property type="match status" value="1"/>
</dbReference>
<accession>A0ABW5VNP0</accession>
<dbReference type="Pfam" id="PF00145">
    <property type="entry name" value="DNA_methylase"/>
    <property type="match status" value="1"/>
</dbReference>
<evidence type="ECO:0000256" key="7">
    <source>
        <dbReference type="SAM" id="MobiDB-lite"/>
    </source>
</evidence>
<protein>
    <recommendedName>
        <fullName evidence="1">DNA (cytosine-5-)-methyltransferase</fullName>
        <ecNumber evidence="1">2.1.1.37</ecNumber>
    </recommendedName>
</protein>